<feature type="coiled-coil region" evidence="1">
    <location>
        <begin position="584"/>
        <end position="642"/>
    </location>
</feature>
<feature type="region of interest" description="Disordered" evidence="2">
    <location>
        <begin position="195"/>
        <end position="277"/>
    </location>
</feature>
<feature type="region of interest" description="Disordered" evidence="2">
    <location>
        <begin position="66"/>
        <end position="164"/>
    </location>
</feature>
<evidence type="ECO:0000313" key="3">
    <source>
        <dbReference type="EMBL" id="KAG9396816.1"/>
    </source>
</evidence>
<keyword evidence="4" id="KW-1185">Reference proteome</keyword>
<gene>
    <name evidence="3" type="ORF">J8273_1859</name>
</gene>
<dbReference type="AlphaFoldDB" id="A0A8J6C0Q0"/>
<feature type="compositionally biased region" description="Polar residues" evidence="2">
    <location>
        <begin position="97"/>
        <end position="113"/>
    </location>
</feature>
<evidence type="ECO:0000256" key="2">
    <source>
        <dbReference type="SAM" id="MobiDB-lite"/>
    </source>
</evidence>
<accession>A0A8J6C0Q0</accession>
<name>A0A8J6C0Q0_9EUKA</name>
<proteinExistence type="predicted"/>
<evidence type="ECO:0000256" key="1">
    <source>
        <dbReference type="SAM" id="Coils"/>
    </source>
</evidence>
<dbReference type="EMBL" id="JAHDYR010000005">
    <property type="protein sequence ID" value="KAG9396816.1"/>
    <property type="molecule type" value="Genomic_DNA"/>
</dbReference>
<reference evidence="3" key="1">
    <citation type="submission" date="2021-05" db="EMBL/GenBank/DDBJ databases">
        <title>A free-living protist that lacks canonical eukaryotic 1 DNA replication and segregation systems.</title>
        <authorList>
            <person name="Salas-Leiva D.E."/>
            <person name="Tromer E.C."/>
            <person name="Curtis B.A."/>
            <person name="Jerlstrom-Hultqvist J."/>
            <person name="Kolisko M."/>
            <person name="Yi Z."/>
            <person name="Salas-Leiva J.S."/>
            <person name="Gallot-Lavallee L."/>
            <person name="Kops G.J.P.L."/>
            <person name="Archibald J.M."/>
            <person name="Simpson A.G.B."/>
            <person name="Roger A.J."/>
        </authorList>
    </citation>
    <scope>NUCLEOTIDE SEQUENCE</scope>
    <source>
        <strain evidence="3">BICM</strain>
    </source>
</reference>
<feature type="compositionally biased region" description="Basic and acidic residues" evidence="2">
    <location>
        <begin position="225"/>
        <end position="252"/>
    </location>
</feature>
<protein>
    <submittedName>
        <fullName evidence="3">Chromosome partition protein Smc</fullName>
    </submittedName>
</protein>
<feature type="compositionally biased region" description="Polar residues" evidence="2">
    <location>
        <begin position="66"/>
        <end position="82"/>
    </location>
</feature>
<comment type="caution">
    <text evidence="3">The sequence shown here is derived from an EMBL/GenBank/DDBJ whole genome shotgun (WGS) entry which is preliminary data.</text>
</comment>
<feature type="coiled-coil region" evidence="1">
    <location>
        <begin position="531"/>
        <end position="558"/>
    </location>
</feature>
<dbReference type="Proteomes" id="UP000717585">
    <property type="component" value="Unassembled WGS sequence"/>
</dbReference>
<organism evidence="3 4">
    <name type="scientific">Carpediemonas membranifera</name>
    <dbReference type="NCBI Taxonomy" id="201153"/>
    <lineage>
        <taxon>Eukaryota</taxon>
        <taxon>Metamonada</taxon>
        <taxon>Carpediemonas-like organisms</taxon>
        <taxon>Carpediemonas</taxon>
    </lineage>
</organism>
<feature type="coiled-coil region" evidence="1">
    <location>
        <begin position="289"/>
        <end position="323"/>
    </location>
</feature>
<feature type="coiled-coil region" evidence="1">
    <location>
        <begin position="379"/>
        <end position="505"/>
    </location>
</feature>
<keyword evidence="1" id="KW-0175">Coiled coil</keyword>
<feature type="compositionally biased region" description="Acidic residues" evidence="2">
    <location>
        <begin position="195"/>
        <end position="219"/>
    </location>
</feature>
<evidence type="ECO:0000313" key="4">
    <source>
        <dbReference type="Proteomes" id="UP000717585"/>
    </source>
</evidence>
<sequence length="669" mass="73075">MSGRGKFNLTKMKQYGKKYGKLVAEKAAEMNAELDRTLNNKALENAFSANGESDYIEIHPEGASTMPSQLVTPAPVSLSTPKPISRPKKLALPRFGTPSTSSLPQAGPSSSPATPGIEDKTSLAVPVEEAASPVDSAQGHGKQAENTPEPEETTKPSLSEPTDPAMWSVQQYSKERVAFMLAAVLDQMYPVENGEEATAEVDEPAPEPENEPEMNDEEVQQTQEGSHEPEPRPDEQTAQHEPELMPEAEPHPGPEYQLETAPAPEAEPEPEEQEQMVPAQALWNAETTIERLNERLHVANKVTDALQQTIEELENKMKAGLSTRQADALKKEMTLTLETEQRRGLRFKAASEEQAKQIAQLKEGLAKAAEVEAQSHEELESVRIQLTKAEDDLSAAESDMRAWKAKAGVLASDVSSQRELVAQRDATIAELRALLTRKAEQQQKLNEDASATANRRVAGVKAELEAAQKAIEEEKARYAQLEQQLEMARAEADELRDRAVRGEQVAIGRAREVASATAPLLAEVQKVTGLYNQEQAARAAANRELDRARAALESSEAQWGDRERTYRAEIDTAHAAAAAEAERVQEVEADLAALAVRLAEARADHGRTAQSEADLKARVEALEKAAEEAKSVQAEKAKAEGKDLQVMFEAALDLIAEHEATIAKLTRHK</sequence>